<proteinExistence type="predicted"/>
<organism evidence="2">
    <name type="scientific">mine drainage metagenome</name>
    <dbReference type="NCBI Taxonomy" id="410659"/>
    <lineage>
        <taxon>unclassified sequences</taxon>
        <taxon>metagenomes</taxon>
        <taxon>ecological metagenomes</taxon>
    </lineage>
</organism>
<evidence type="ECO:0000313" key="2">
    <source>
        <dbReference type="EMBL" id="CBH98456.1"/>
    </source>
</evidence>
<name>E6PU49_9ZZZZ</name>
<dbReference type="Gene3D" id="3.30.950.30">
    <property type="entry name" value="Schlafen, AAA domain"/>
    <property type="match status" value="1"/>
</dbReference>
<dbReference type="InterPro" id="IPR007421">
    <property type="entry name" value="Schlafen_AlbA_2_dom"/>
</dbReference>
<feature type="domain" description="Schlafen AlbA-2" evidence="1">
    <location>
        <begin position="19"/>
        <end position="70"/>
    </location>
</feature>
<dbReference type="InterPro" id="IPR038461">
    <property type="entry name" value="Schlafen_AlbA_2_dom_sf"/>
</dbReference>
<dbReference type="Pfam" id="PF04326">
    <property type="entry name" value="SLFN_AlbA_2"/>
    <property type="match status" value="1"/>
</dbReference>
<accession>E6PU49</accession>
<sequence length="85" mass="9276">MNPSELTLLLDRLLAQGGETEWVEFKHNNADPQAIGEYISALANAAALDGEPFGYMVWGVENESHEVVGTTFRPASAKVRGQMLD</sequence>
<comment type="caution">
    <text evidence="2">The sequence shown here is derived from an EMBL/GenBank/DDBJ whole genome shotgun (WGS) entry which is preliminary data.</text>
</comment>
<dbReference type="AlphaFoldDB" id="E6PU49"/>
<evidence type="ECO:0000259" key="1">
    <source>
        <dbReference type="Pfam" id="PF04326"/>
    </source>
</evidence>
<gene>
    <name evidence="2" type="ORF">CARN2_3934</name>
</gene>
<reference evidence="2" key="1">
    <citation type="submission" date="2009-10" db="EMBL/GenBank/DDBJ databases">
        <title>Diversity of trophic interactions inside an arsenic-rich microbial ecosystem.</title>
        <authorList>
            <person name="Bertin P.N."/>
            <person name="Heinrich-Salmeron A."/>
            <person name="Pelletier E."/>
            <person name="Goulhen-Chollet F."/>
            <person name="Arsene-Ploetze F."/>
            <person name="Gallien S."/>
            <person name="Calteau A."/>
            <person name="Vallenet D."/>
            <person name="Casiot C."/>
            <person name="Chane-Woon-Ming B."/>
            <person name="Giloteaux L."/>
            <person name="Barakat M."/>
            <person name="Bonnefoy V."/>
            <person name="Bruneel O."/>
            <person name="Chandler M."/>
            <person name="Cleiss J."/>
            <person name="Duran R."/>
            <person name="Elbaz-Poulichet F."/>
            <person name="Fonknechten N."/>
            <person name="Lauga B."/>
            <person name="Mornico D."/>
            <person name="Ortet P."/>
            <person name="Schaeffer C."/>
            <person name="Siguier P."/>
            <person name="Alexander Thil Smith A."/>
            <person name="Van Dorsselaer A."/>
            <person name="Weissenbach J."/>
            <person name="Medigue C."/>
            <person name="Le Paslier D."/>
        </authorList>
    </citation>
    <scope>NUCLEOTIDE SEQUENCE</scope>
</reference>
<dbReference type="EMBL" id="CABM01000053">
    <property type="protein sequence ID" value="CBH98456.1"/>
    <property type="molecule type" value="Genomic_DNA"/>
</dbReference>
<protein>
    <submittedName>
        <fullName evidence="2">Putative transcriptional regulator</fullName>
    </submittedName>
</protein>